<accession>A0A0D2PDU7</accession>
<reference evidence="2" key="1">
    <citation type="submission" date="2014-04" db="EMBL/GenBank/DDBJ databases">
        <title>Evolutionary Origins and Diversification of the Mycorrhizal Mutualists.</title>
        <authorList>
            <consortium name="DOE Joint Genome Institute"/>
            <consortium name="Mycorrhizal Genomics Consortium"/>
            <person name="Kohler A."/>
            <person name="Kuo A."/>
            <person name="Nagy L.G."/>
            <person name="Floudas D."/>
            <person name="Copeland A."/>
            <person name="Barry K.W."/>
            <person name="Cichocki N."/>
            <person name="Veneault-Fourrey C."/>
            <person name="LaButti K."/>
            <person name="Lindquist E.A."/>
            <person name="Lipzen A."/>
            <person name="Lundell T."/>
            <person name="Morin E."/>
            <person name="Murat C."/>
            <person name="Riley R."/>
            <person name="Ohm R."/>
            <person name="Sun H."/>
            <person name="Tunlid A."/>
            <person name="Henrissat B."/>
            <person name="Grigoriev I.V."/>
            <person name="Hibbett D.S."/>
            <person name="Martin F."/>
        </authorList>
    </citation>
    <scope>NUCLEOTIDE SEQUENCE [LARGE SCALE GENOMIC DNA]</scope>
    <source>
        <strain evidence="2">FD-334 SS-4</strain>
    </source>
</reference>
<gene>
    <name evidence="1" type="ORF">HYPSUDRAFT_36424</name>
</gene>
<dbReference type="EMBL" id="KN817527">
    <property type="protein sequence ID" value="KJA26696.1"/>
    <property type="molecule type" value="Genomic_DNA"/>
</dbReference>
<keyword evidence="2" id="KW-1185">Reference proteome</keyword>
<protein>
    <submittedName>
        <fullName evidence="1">Uncharacterized protein</fullName>
    </submittedName>
</protein>
<evidence type="ECO:0000313" key="2">
    <source>
        <dbReference type="Proteomes" id="UP000054270"/>
    </source>
</evidence>
<organism evidence="1 2">
    <name type="scientific">Hypholoma sublateritium (strain FD-334 SS-4)</name>
    <dbReference type="NCBI Taxonomy" id="945553"/>
    <lineage>
        <taxon>Eukaryota</taxon>
        <taxon>Fungi</taxon>
        <taxon>Dikarya</taxon>
        <taxon>Basidiomycota</taxon>
        <taxon>Agaricomycotina</taxon>
        <taxon>Agaricomycetes</taxon>
        <taxon>Agaricomycetidae</taxon>
        <taxon>Agaricales</taxon>
        <taxon>Agaricineae</taxon>
        <taxon>Strophariaceae</taxon>
        <taxon>Hypholoma</taxon>
    </lineage>
</organism>
<evidence type="ECO:0000313" key="1">
    <source>
        <dbReference type="EMBL" id="KJA26696.1"/>
    </source>
</evidence>
<proteinExistence type="predicted"/>
<dbReference type="Proteomes" id="UP000054270">
    <property type="component" value="Unassembled WGS sequence"/>
</dbReference>
<dbReference type="AlphaFoldDB" id="A0A0D2PDU7"/>
<sequence length="482" mass="54449">MENISSNERTHIYRLNCDLLLHIFEINANMFEDYDALQTTRSASQVCRCWRSLLLETPWIWARLLDVDWPRWRRRPAPEWYAELLRRTGSAPLWIQARYALMADSSSYISRFIFAILTINWHRVERLVLRAVEPRWTIENVDLWGWVYAPAPQLKEFDVYFGDVLWSHPPSAPLFSGNAPALRIMASDHHPIDLHASWLPNLRCLDLDLPCTPSEALIALKSAKNLEYLFIGVLSVAEAGLETGVIHLSRLSQLTLNVGFEHCPFLLNHIFTPPNCSLTYLPPNIKVDQLVPHIFIPAVQALGDFAKRSLNVAASTLLVLHSDYSTLRFQYSTKSSTQNLKLMFVCAQEAEMPRNATSAILDAFTCAGFASVTDLLLHIPAGTPVDSLVAFLEHLPAVETLTTGEEELELLAKVRDRLPVREGGPAEVFPALKTIILPGQEYAEYADSLDMHSTVHAFVEARCATGRVVAVRDGEDVFRKYM</sequence>
<name>A0A0D2PDU7_HYPSF</name>